<evidence type="ECO:0000259" key="10">
    <source>
        <dbReference type="PROSITE" id="PS51387"/>
    </source>
</evidence>
<keyword evidence="12" id="KW-1185">Reference proteome</keyword>
<comment type="subcellular location">
    <subcellularLocation>
        <location evidence="2">Cytoplasm</location>
    </subcellularLocation>
</comment>
<evidence type="ECO:0000256" key="9">
    <source>
        <dbReference type="SAM" id="SignalP"/>
    </source>
</evidence>
<dbReference type="GO" id="GO:0007052">
    <property type="term" value="P:mitotic spindle organization"/>
    <property type="evidence" value="ECO:0007669"/>
    <property type="project" value="TreeGrafter"/>
</dbReference>
<dbReference type="GO" id="GO:0005737">
    <property type="term" value="C:cytoplasm"/>
    <property type="evidence" value="ECO:0007669"/>
    <property type="project" value="UniProtKB-SubCell"/>
</dbReference>
<evidence type="ECO:0000256" key="4">
    <source>
        <dbReference type="ARBA" id="ARBA00013194"/>
    </source>
</evidence>
<dbReference type="GO" id="GO:0000159">
    <property type="term" value="C:protein phosphatase type 2A complex"/>
    <property type="evidence" value="ECO:0007669"/>
    <property type="project" value="TreeGrafter"/>
</dbReference>
<dbReference type="Proteomes" id="UP000327013">
    <property type="component" value="Unassembled WGS sequence"/>
</dbReference>
<feature type="compositionally biased region" description="Pro residues" evidence="8">
    <location>
        <begin position="614"/>
        <end position="630"/>
    </location>
</feature>
<feature type="region of interest" description="Disordered" evidence="8">
    <location>
        <begin position="563"/>
        <end position="637"/>
    </location>
</feature>
<dbReference type="CDD" id="cd04087">
    <property type="entry name" value="PTPA"/>
    <property type="match status" value="1"/>
</dbReference>
<dbReference type="FunFam" id="1.20.120.1150:FF:000002">
    <property type="entry name" value="Serine/threonine-protein phosphatase 2A activator"/>
    <property type="match status" value="1"/>
</dbReference>
<dbReference type="InterPro" id="IPR037218">
    <property type="entry name" value="PTPA_sf"/>
</dbReference>
<comment type="catalytic activity">
    <reaction evidence="1">
        <text>[protein]-peptidylproline (omega=180) = [protein]-peptidylproline (omega=0)</text>
        <dbReference type="Rhea" id="RHEA:16237"/>
        <dbReference type="Rhea" id="RHEA-COMP:10747"/>
        <dbReference type="Rhea" id="RHEA-COMP:10748"/>
        <dbReference type="ChEBI" id="CHEBI:83833"/>
        <dbReference type="ChEBI" id="CHEBI:83834"/>
        <dbReference type="EC" id="5.2.1.8"/>
    </reaction>
</comment>
<feature type="compositionally biased region" description="Basic and acidic residues" evidence="8">
    <location>
        <begin position="986"/>
        <end position="1003"/>
    </location>
</feature>
<dbReference type="Gene3D" id="3.30.465.10">
    <property type="match status" value="1"/>
</dbReference>
<evidence type="ECO:0000256" key="8">
    <source>
        <dbReference type="SAM" id="MobiDB-lite"/>
    </source>
</evidence>
<evidence type="ECO:0000313" key="11">
    <source>
        <dbReference type="EMBL" id="KAB8748979.1"/>
    </source>
</evidence>
<dbReference type="Gene3D" id="1.20.120.1150">
    <property type="match status" value="1"/>
</dbReference>
<dbReference type="PANTHER" id="PTHR10012">
    <property type="entry name" value="SERINE/THREONINE-PROTEIN PHOSPHATASE 2A REGULATORY SUBUNIT B"/>
    <property type="match status" value="1"/>
</dbReference>
<evidence type="ECO:0000256" key="1">
    <source>
        <dbReference type="ARBA" id="ARBA00000971"/>
    </source>
</evidence>
<dbReference type="OrthoDB" id="9983560at2759"/>
<protein>
    <recommendedName>
        <fullName evidence="4">peptidylprolyl isomerase</fullName>
        <ecNumber evidence="4">5.2.1.8</ecNumber>
    </recommendedName>
</protein>
<reference evidence="11 12" key="1">
    <citation type="submission" date="2019-06" db="EMBL/GenBank/DDBJ databases">
        <title>A chromosomal-level reference genome of Carpinus fangiana (Coryloideae, Betulaceae).</title>
        <authorList>
            <person name="Yang X."/>
            <person name="Wang Z."/>
            <person name="Zhang L."/>
            <person name="Hao G."/>
            <person name="Liu J."/>
            <person name="Yang Y."/>
        </authorList>
    </citation>
    <scope>NUCLEOTIDE SEQUENCE [LARGE SCALE GENOMIC DNA]</scope>
    <source>
        <strain evidence="11">Cfa_2016G</strain>
        <tissue evidence="11">Leaf</tissue>
    </source>
</reference>
<evidence type="ECO:0000256" key="6">
    <source>
        <dbReference type="ARBA" id="ARBA00023110"/>
    </source>
</evidence>
<comment type="caution">
    <text evidence="11">The sequence shown here is derived from an EMBL/GenBank/DDBJ whole genome shotgun (WGS) entry which is preliminary data.</text>
</comment>
<name>A0A5N6L4A8_9ROSI</name>
<feature type="region of interest" description="Disordered" evidence="8">
    <location>
        <begin position="984"/>
        <end position="1003"/>
    </location>
</feature>
<accession>A0A5N6L4A8</accession>
<gene>
    <name evidence="11" type="ORF">FH972_026530</name>
</gene>
<feature type="signal peptide" evidence="9">
    <location>
        <begin position="1"/>
        <end position="16"/>
    </location>
</feature>
<proteinExistence type="inferred from homology"/>
<dbReference type="InterPro" id="IPR016166">
    <property type="entry name" value="FAD-bd_PCMH"/>
</dbReference>
<evidence type="ECO:0000256" key="2">
    <source>
        <dbReference type="ARBA" id="ARBA00004496"/>
    </source>
</evidence>
<dbReference type="Pfam" id="PF08031">
    <property type="entry name" value="BBE"/>
    <property type="match status" value="1"/>
</dbReference>
<dbReference type="SUPFAM" id="SSF140984">
    <property type="entry name" value="PTPA-like"/>
    <property type="match status" value="1"/>
</dbReference>
<dbReference type="Pfam" id="PF01565">
    <property type="entry name" value="FAD_binding_4"/>
    <property type="match status" value="1"/>
</dbReference>
<dbReference type="InterPro" id="IPR004327">
    <property type="entry name" value="Phstyr_phstse_ac"/>
</dbReference>
<evidence type="ECO:0000313" key="12">
    <source>
        <dbReference type="Proteomes" id="UP000327013"/>
    </source>
</evidence>
<evidence type="ECO:0000256" key="3">
    <source>
        <dbReference type="ARBA" id="ARBA00005466"/>
    </source>
</evidence>
<dbReference type="EC" id="5.2.1.8" evidence="4"/>
<evidence type="ECO:0000256" key="5">
    <source>
        <dbReference type="ARBA" id="ARBA00022490"/>
    </source>
</evidence>
<dbReference type="InterPro" id="IPR016169">
    <property type="entry name" value="FAD-bd_PCMH_sub2"/>
</dbReference>
<feature type="domain" description="FAD-binding PCMH-type" evidence="10">
    <location>
        <begin position="124"/>
        <end position="307"/>
    </location>
</feature>
<dbReference type="PANTHER" id="PTHR10012:SF5">
    <property type="entry name" value="SERINE_THREONINE-PROTEIN PHOSPHATASE 2A ACTIVATOR 2"/>
    <property type="match status" value="1"/>
</dbReference>
<dbReference type="InterPro" id="IPR036318">
    <property type="entry name" value="FAD-bd_PCMH-like_sf"/>
</dbReference>
<dbReference type="GO" id="GO:0071949">
    <property type="term" value="F:FAD binding"/>
    <property type="evidence" value="ECO:0007669"/>
    <property type="project" value="InterPro"/>
</dbReference>
<dbReference type="PROSITE" id="PS51387">
    <property type="entry name" value="FAD_PCMH"/>
    <property type="match status" value="1"/>
</dbReference>
<feature type="region of interest" description="Disordered" evidence="8">
    <location>
        <begin position="936"/>
        <end position="955"/>
    </location>
</feature>
<dbReference type="GO" id="GO:0003755">
    <property type="term" value="F:peptidyl-prolyl cis-trans isomerase activity"/>
    <property type="evidence" value="ECO:0007669"/>
    <property type="project" value="UniProtKB-KW"/>
</dbReference>
<sequence length="1003" mass="108295">MNFFILLACIFAVVHAQPPIFKIQQSEWTSLNKSIGGKLFAGTPMSLPCFSSYNNGTGYRYHKQDIKACAAVTQGKTDGPSITNYFGGYEVPNWGQCMAKHTGCTLSGFLPVDPITPIFGRCDQGSVPQYYIDSADPSHIHAGIVFAQKHKIPLVVKNTGHDHRGRSSAPNSLAIWTHNIQPELVFDTDFKPVGCSGGVGAALTYGAGYMFGQLYDAAHARSYMIAGGASLSVGASGGYTAGGGHGALTNSYGLAVDNVLQLKVLLANGTIATANRCQNKDLFFALRGGGGGTFGVVLETTSRLHREVPMQGSKYLQLLLDNAEKWADEGWGGYILPGLLSGTLSTFAAITPSLTLEEAKASMKPIVDFATSLGNINVPLTVNITTLPHGFYDFLQTPDAQTVGGFTGLNYALVSRLVPRANFKTPARRQELLNVLNEMNKNKLPNPVVPFYILMTTPAAYKLPASDELGGPGEASVTPAWRNSLWQFEMPAVWDPQDSTALLAGSDAKAFDNAHRAINPLRTITPNSGAYQNEADIFEPGSPNAFWGRANYNRLLKIKKASGSMPSATQPESLADPARPLAGPAIPANPPDLSNKIPKLEPRRTAPKQARKPPSTPGPETPTLSPPPTSPELSHPTRRILSPRDHELFLASPTYQLITSFVFTVADSVHGTPISSISKQSLHPFVISLLSILDVAQTILDENPPENTGSRFGNPIFKSFLSSLTDQATSLHTTHFPNLSPAALDEVTTYFISSFGSGLRIDYGSGHELNYFMYLLCLNRLSLLPPTTFPSLALVLFPRYIALMRNLQTAYYLEPAGSHGVWGLDDYHFLPFLFGANQLAAHPFIRPLAIHSQPTLDAYADDFLYLDMVRHVNATKTVQGLRWHSPMLDDISGVRAGWAKIYAGMRKMFASEVLGKLVVMQHFLFGGLLPAAEGMTAPDADEGDAGTAPGDGEVRVAEGHEGHAHNVSAWGDCCGIKVPSSVGARQEMRKRMGGEGLRRLPFD</sequence>
<organism evidence="11 12">
    <name type="scientific">Carpinus fangiana</name>
    <dbReference type="NCBI Taxonomy" id="176857"/>
    <lineage>
        <taxon>Eukaryota</taxon>
        <taxon>Viridiplantae</taxon>
        <taxon>Streptophyta</taxon>
        <taxon>Embryophyta</taxon>
        <taxon>Tracheophyta</taxon>
        <taxon>Spermatophyta</taxon>
        <taxon>Magnoliopsida</taxon>
        <taxon>eudicotyledons</taxon>
        <taxon>Gunneridae</taxon>
        <taxon>Pentapetalae</taxon>
        <taxon>rosids</taxon>
        <taxon>fabids</taxon>
        <taxon>Fagales</taxon>
        <taxon>Betulaceae</taxon>
        <taxon>Carpinus</taxon>
    </lineage>
</organism>
<dbReference type="InterPro" id="IPR006094">
    <property type="entry name" value="Oxid_FAD_bind_N"/>
</dbReference>
<keyword evidence="5" id="KW-0963">Cytoplasm</keyword>
<keyword evidence="9" id="KW-0732">Signal</keyword>
<dbReference type="EMBL" id="VIBQ01000098">
    <property type="protein sequence ID" value="KAB8748979.1"/>
    <property type="molecule type" value="Genomic_DNA"/>
</dbReference>
<dbReference type="GO" id="GO:0005634">
    <property type="term" value="C:nucleus"/>
    <property type="evidence" value="ECO:0007669"/>
    <property type="project" value="TreeGrafter"/>
</dbReference>
<keyword evidence="6" id="KW-0697">Rotamase</keyword>
<dbReference type="GO" id="GO:0008160">
    <property type="term" value="F:protein tyrosine phosphatase activator activity"/>
    <property type="evidence" value="ECO:0007669"/>
    <property type="project" value="TreeGrafter"/>
</dbReference>
<dbReference type="InterPro" id="IPR012951">
    <property type="entry name" value="BBE"/>
</dbReference>
<evidence type="ECO:0000256" key="7">
    <source>
        <dbReference type="ARBA" id="ARBA00023235"/>
    </source>
</evidence>
<dbReference type="Pfam" id="PF03095">
    <property type="entry name" value="PTPA"/>
    <property type="match status" value="1"/>
</dbReference>
<dbReference type="SUPFAM" id="SSF56176">
    <property type="entry name" value="FAD-binding/transporter-associated domain-like"/>
    <property type="match status" value="1"/>
</dbReference>
<feature type="chain" id="PRO_5024294131" description="peptidylprolyl isomerase" evidence="9">
    <location>
        <begin position="17"/>
        <end position="1003"/>
    </location>
</feature>
<comment type="similarity">
    <text evidence="3">Belongs to the oxygen-dependent FAD-linked oxidoreductase family.</text>
</comment>
<keyword evidence="7" id="KW-0413">Isomerase</keyword>
<dbReference type="AlphaFoldDB" id="A0A5N6L4A8"/>
<dbReference type="InterPro" id="IPR043170">
    <property type="entry name" value="PTPA_C_lid"/>
</dbReference>